<dbReference type="Gene3D" id="3.40.30.10">
    <property type="entry name" value="Glutaredoxin"/>
    <property type="match status" value="1"/>
</dbReference>
<gene>
    <name evidence="3" type="ORF">AW08_03071</name>
</gene>
<dbReference type="AlphaFoldDB" id="A0A011MSM4"/>
<protein>
    <submittedName>
        <fullName evidence="3">Glutaredoxin-like protein, YruB-family</fullName>
    </submittedName>
</protein>
<dbReference type="Proteomes" id="UP000020218">
    <property type="component" value="Unassembled WGS sequence"/>
</dbReference>
<dbReference type="SUPFAM" id="SSF52833">
    <property type="entry name" value="Thioredoxin-like"/>
    <property type="match status" value="1"/>
</dbReference>
<proteinExistence type="predicted"/>
<comment type="caution">
    <text evidence="3">The sequence shown here is derived from an EMBL/GenBank/DDBJ whole genome shotgun (WGS) entry which is preliminary data.</text>
</comment>
<dbReference type="CDD" id="cd02976">
    <property type="entry name" value="NrdH"/>
    <property type="match status" value="1"/>
</dbReference>
<evidence type="ECO:0000313" key="4">
    <source>
        <dbReference type="Proteomes" id="UP000020218"/>
    </source>
</evidence>
<dbReference type="InterPro" id="IPR025392">
    <property type="entry name" value="DUF4124"/>
</dbReference>
<sequence>MPTPTIRGGSRFFLALSLLWLLLTGASAETITYRWVDPSTGGTVISDMPPPPGARNVSRSTTSASSSEERPLPYAVRQASEKFPVVLYATERCGTGCRDARELLRQRDIPFTEKILGSEEEFADLTRLLGSEAAFPSVSVGRQHLRGFDPASWNSLLDAAGYPARGNRPAAARNP</sequence>
<dbReference type="Pfam" id="PF13511">
    <property type="entry name" value="DUF4124"/>
    <property type="match status" value="1"/>
</dbReference>
<dbReference type="EMBL" id="JFAX01000021">
    <property type="protein sequence ID" value="EXI65551.1"/>
    <property type="molecule type" value="Genomic_DNA"/>
</dbReference>
<evidence type="ECO:0000313" key="3">
    <source>
        <dbReference type="EMBL" id="EXI65551.1"/>
    </source>
</evidence>
<dbReference type="PATRIC" id="fig|1454001.3.peg.3115"/>
<evidence type="ECO:0000256" key="1">
    <source>
        <dbReference type="SAM" id="MobiDB-lite"/>
    </source>
</evidence>
<dbReference type="STRING" id="1454001.AW08_03071"/>
<reference evidence="3" key="1">
    <citation type="submission" date="2014-02" db="EMBL/GenBank/DDBJ databases">
        <title>Expanding our view of genomic diversity in Candidatus Accumulibacter clades.</title>
        <authorList>
            <person name="Skennerton C.T."/>
            <person name="Barr J.J."/>
            <person name="Slater F.R."/>
            <person name="Bond P.L."/>
            <person name="Tyson G.W."/>
        </authorList>
    </citation>
    <scope>NUCLEOTIDE SEQUENCE [LARGE SCALE GENOMIC DNA]</scope>
</reference>
<keyword evidence="4" id="KW-1185">Reference proteome</keyword>
<name>A0A011MSM4_9PROT</name>
<feature type="region of interest" description="Disordered" evidence="1">
    <location>
        <begin position="41"/>
        <end position="72"/>
    </location>
</feature>
<dbReference type="InterPro" id="IPR036249">
    <property type="entry name" value="Thioredoxin-like_sf"/>
</dbReference>
<feature type="domain" description="DUF4124" evidence="2">
    <location>
        <begin position="18"/>
        <end position="71"/>
    </location>
</feature>
<accession>A0A011MSM4</accession>
<evidence type="ECO:0000259" key="2">
    <source>
        <dbReference type="Pfam" id="PF13511"/>
    </source>
</evidence>
<organism evidence="3 4">
    <name type="scientific">Candidatus Accumulibacter adjunctus</name>
    <dbReference type="NCBI Taxonomy" id="1454001"/>
    <lineage>
        <taxon>Bacteria</taxon>
        <taxon>Pseudomonadati</taxon>
        <taxon>Pseudomonadota</taxon>
        <taxon>Betaproteobacteria</taxon>
        <taxon>Candidatus Accumulibacter</taxon>
    </lineage>
</organism>